<dbReference type="Proteomes" id="UP000004478">
    <property type="component" value="Unassembled WGS sequence"/>
</dbReference>
<proteinExistence type="predicted"/>
<evidence type="ECO:0000313" key="2">
    <source>
        <dbReference type="Proteomes" id="UP000004478"/>
    </source>
</evidence>
<organism evidence="1 2">
    <name type="scientific">Cecembia lonarensis (strain CCUG 58316 / KCTC 22772 / LW9)</name>
    <dbReference type="NCBI Taxonomy" id="1225176"/>
    <lineage>
        <taxon>Bacteria</taxon>
        <taxon>Pseudomonadati</taxon>
        <taxon>Bacteroidota</taxon>
        <taxon>Cytophagia</taxon>
        <taxon>Cytophagales</taxon>
        <taxon>Cyclobacteriaceae</taxon>
        <taxon>Cecembia</taxon>
    </lineage>
</organism>
<reference evidence="1 2" key="1">
    <citation type="journal article" date="2012" name="J. Bacteriol.">
        <title>Draft Genome Sequence of Cecembia lonarensis Strain LW9T, Isolated from Lonar Lake, a Haloalkaline Lake in India.</title>
        <authorList>
            <person name="Shivaji S."/>
            <person name="Ara S."/>
            <person name="Singh A."/>
            <person name="Pinnaka A.K."/>
        </authorList>
    </citation>
    <scope>NUCLEOTIDE SEQUENCE [LARGE SCALE GENOMIC DNA]</scope>
    <source>
        <strain evidence="1 2">LW9</strain>
    </source>
</reference>
<dbReference type="AlphaFoldDB" id="K1LAA6"/>
<gene>
    <name evidence="1" type="ORF">B879_04094</name>
</gene>
<name>K1LAA6_CECL9</name>
<comment type="caution">
    <text evidence="1">The sequence shown here is derived from an EMBL/GenBank/DDBJ whole genome shotgun (WGS) entry which is preliminary data.</text>
</comment>
<evidence type="ECO:0000313" key="1">
    <source>
        <dbReference type="EMBL" id="EKB47308.1"/>
    </source>
</evidence>
<keyword evidence="2" id="KW-1185">Reference proteome</keyword>
<sequence length="37" mass="4160">MTLVVVYGSTERGQSGGLSFFFNFMKLNDGKVYQNHS</sequence>
<protein>
    <submittedName>
        <fullName evidence="1">Uncharacterized protein</fullName>
    </submittedName>
</protein>
<accession>K1LAA6</accession>
<dbReference type="EMBL" id="AMGM01000153">
    <property type="protein sequence ID" value="EKB47308.1"/>
    <property type="molecule type" value="Genomic_DNA"/>
</dbReference>